<organism evidence="5 6">
    <name type="scientific">Zostera marina</name>
    <name type="common">Eelgrass</name>
    <dbReference type="NCBI Taxonomy" id="29655"/>
    <lineage>
        <taxon>Eukaryota</taxon>
        <taxon>Viridiplantae</taxon>
        <taxon>Streptophyta</taxon>
        <taxon>Embryophyta</taxon>
        <taxon>Tracheophyta</taxon>
        <taxon>Spermatophyta</taxon>
        <taxon>Magnoliopsida</taxon>
        <taxon>Liliopsida</taxon>
        <taxon>Zosteraceae</taxon>
        <taxon>Zostera</taxon>
    </lineage>
</organism>
<dbReference type="EC" id="2.8.2.-" evidence="3"/>
<evidence type="ECO:0000256" key="1">
    <source>
        <dbReference type="ARBA" id="ARBA00005771"/>
    </source>
</evidence>
<dbReference type="Pfam" id="PF00685">
    <property type="entry name" value="Sulfotransfer_1"/>
    <property type="match status" value="1"/>
</dbReference>
<comment type="caution">
    <text evidence="5">The sequence shown here is derived from an EMBL/GenBank/DDBJ whole genome shotgun (WGS) entry which is preliminary data.</text>
</comment>
<dbReference type="EMBL" id="LFYR01000639">
    <property type="protein sequence ID" value="KMZ72298.1"/>
    <property type="molecule type" value="Genomic_DNA"/>
</dbReference>
<reference evidence="6" key="1">
    <citation type="journal article" date="2016" name="Nature">
        <title>The genome of the seagrass Zostera marina reveals angiosperm adaptation to the sea.</title>
        <authorList>
            <person name="Olsen J.L."/>
            <person name="Rouze P."/>
            <person name="Verhelst B."/>
            <person name="Lin Y.-C."/>
            <person name="Bayer T."/>
            <person name="Collen J."/>
            <person name="Dattolo E."/>
            <person name="De Paoli E."/>
            <person name="Dittami S."/>
            <person name="Maumus F."/>
            <person name="Michel G."/>
            <person name="Kersting A."/>
            <person name="Lauritano C."/>
            <person name="Lohaus R."/>
            <person name="Toepel M."/>
            <person name="Tonon T."/>
            <person name="Vanneste K."/>
            <person name="Amirebrahimi M."/>
            <person name="Brakel J."/>
            <person name="Bostroem C."/>
            <person name="Chovatia M."/>
            <person name="Grimwood J."/>
            <person name="Jenkins J.W."/>
            <person name="Jueterbock A."/>
            <person name="Mraz A."/>
            <person name="Stam W.T."/>
            <person name="Tice H."/>
            <person name="Bornberg-Bauer E."/>
            <person name="Green P.J."/>
            <person name="Pearson G.A."/>
            <person name="Procaccini G."/>
            <person name="Duarte C.M."/>
            <person name="Schmutz J."/>
            <person name="Reusch T.B.H."/>
            <person name="Van de Peer Y."/>
        </authorList>
    </citation>
    <scope>NUCLEOTIDE SEQUENCE [LARGE SCALE GENOMIC DNA]</scope>
    <source>
        <strain evidence="6">cv. Finnish</strain>
    </source>
</reference>
<evidence type="ECO:0000313" key="5">
    <source>
        <dbReference type="EMBL" id="KMZ72298.1"/>
    </source>
</evidence>
<evidence type="ECO:0000313" key="6">
    <source>
        <dbReference type="Proteomes" id="UP000036987"/>
    </source>
</evidence>
<sequence length="380" mass="43370">MSKAMISASQSHSFIYKANTKLKLKSPQSPMAECEVVSGLVLTDEIADDDRQETIKESFAKYRQLVATFPRCTYLSSECVPLEDAFFQHKEQGWISRFHVMVNCLVAQKHFVGRPTDVFLGSLPKSGTVWLKDLVYKITRRGDDQDHKNDLLSPHQKVPFLELQVYASEANVLDIDSLPSPRLLSTHMPYPSLPASLIDSGCPIAYIWRDPKSIFVSDWHYFNKIIPSKPGTNLPSLTINEKFECFCNGYSIFGPYWDHVLGYWNAKKNGANILLIKYEDLMDDPIVHLKALAEFLKVPFTEEEEKDNIIQGIITACSFSKVKDSKMYNSGNTKILGYQIHNTMFLREGKTNDWENYLTPEMADRLDLLTVKKFADTDLI</sequence>
<accession>A0A0K9PTC4</accession>
<evidence type="ECO:0000259" key="4">
    <source>
        <dbReference type="Pfam" id="PF00685"/>
    </source>
</evidence>
<dbReference type="Proteomes" id="UP000036987">
    <property type="component" value="Unassembled WGS sequence"/>
</dbReference>
<dbReference type="GO" id="GO:0005737">
    <property type="term" value="C:cytoplasm"/>
    <property type="evidence" value="ECO:0000318"/>
    <property type="project" value="GO_Central"/>
</dbReference>
<evidence type="ECO:0000256" key="2">
    <source>
        <dbReference type="ARBA" id="ARBA00022679"/>
    </source>
</evidence>
<comment type="similarity">
    <text evidence="1 3">Belongs to the sulfotransferase 1 family.</text>
</comment>
<keyword evidence="2 3" id="KW-0808">Transferase</keyword>
<feature type="domain" description="Sulfotransferase" evidence="4">
    <location>
        <begin position="115"/>
        <end position="377"/>
    </location>
</feature>
<evidence type="ECO:0000256" key="3">
    <source>
        <dbReference type="RuleBase" id="RU361155"/>
    </source>
</evidence>
<dbReference type="GO" id="GO:0051923">
    <property type="term" value="P:sulfation"/>
    <property type="evidence" value="ECO:0000318"/>
    <property type="project" value="GO_Central"/>
</dbReference>
<keyword evidence="6" id="KW-1185">Reference proteome</keyword>
<protein>
    <recommendedName>
        <fullName evidence="3">Sulfotransferase</fullName>
        <ecNumber evidence="3">2.8.2.-</ecNumber>
    </recommendedName>
</protein>
<dbReference type="SUPFAM" id="SSF52540">
    <property type="entry name" value="P-loop containing nucleoside triphosphate hydrolases"/>
    <property type="match status" value="1"/>
</dbReference>
<dbReference type="PANTHER" id="PTHR11783">
    <property type="entry name" value="SULFOTRANSFERASE SULT"/>
    <property type="match status" value="1"/>
</dbReference>
<dbReference type="InterPro" id="IPR000863">
    <property type="entry name" value="Sulfotransferase_dom"/>
</dbReference>
<dbReference type="AlphaFoldDB" id="A0A0K9PTC4"/>
<dbReference type="GO" id="GO:0008146">
    <property type="term" value="F:sulfotransferase activity"/>
    <property type="evidence" value="ECO:0000318"/>
    <property type="project" value="GO_Central"/>
</dbReference>
<proteinExistence type="inferred from homology"/>
<dbReference type="Gene3D" id="3.40.50.300">
    <property type="entry name" value="P-loop containing nucleotide triphosphate hydrolases"/>
    <property type="match status" value="1"/>
</dbReference>
<gene>
    <name evidence="5" type="ORF">ZOSMA_167G00150</name>
</gene>
<dbReference type="InterPro" id="IPR027417">
    <property type="entry name" value="P-loop_NTPase"/>
</dbReference>
<dbReference type="OrthoDB" id="205623at2759"/>
<name>A0A0K9PTC4_ZOSMR</name>